<gene>
    <name evidence="1" type="ORF">CANCADRAFT_139511</name>
</gene>
<name>A0A1E4TCE0_9ASCO</name>
<accession>A0A1E4TCE0</accession>
<evidence type="ECO:0000313" key="2">
    <source>
        <dbReference type="Proteomes" id="UP000095023"/>
    </source>
</evidence>
<protein>
    <submittedName>
        <fullName evidence="1">Uncharacterized protein</fullName>
    </submittedName>
</protein>
<keyword evidence="2" id="KW-1185">Reference proteome</keyword>
<dbReference type="AlphaFoldDB" id="A0A1E4TCE0"/>
<proteinExistence type="predicted"/>
<evidence type="ECO:0000313" key="1">
    <source>
        <dbReference type="EMBL" id="ODV89425.1"/>
    </source>
</evidence>
<reference evidence="2" key="1">
    <citation type="submission" date="2016-02" db="EMBL/GenBank/DDBJ databases">
        <title>Comparative genomics of biotechnologically important yeasts.</title>
        <authorList>
            <consortium name="DOE Joint Genome Institute"/>
            <person name="Riley R."/>
            <person name="Haridas S."/>
            <person name="Wolfe K.H."/>
            <person name="Lopes M.R."/>
            <person name="Hittinger C.T."/>
            <person name="Goker M."/>
            <person name="Salamov A."/>
            <person name="Wisecaver J."/>
            <person name="Long T.M."/>
            <person name="Aerts A.L."/>
            <person name="Barry K."/>
            <person name="Choi C."/>
            <person name="Clum A."/>
            <person name="Coughlan A.Y."/>
            <person name="Deshpande S."/>
            <person name="Douglass A.P."/>
            <person name="Hanson S.J."/>
            <person name="Klenk H.-P."/>
            <person name="Labutti K."/>
            <person name="Lapidus A."/>
            <person name="Lindquist E."/>
            <person name="Lipzen A."/>
            <person name="Meier-Kolthoff J.P."/>
            <person name="Ohm R.A."/>
            <person name="Otillar R.P."/>
            <person name="Pangilinan J."/>
            <person name="Peng Y."/>
            <person name="Rokas A."/>
            <person name="Rosa C.A."/>
            <person name="Scheuner C."/>
            <person name="Sibirny A.A."/>
            <person name="Slot J.C."/>
            <person name="Stielow J.B."/>
            <person name="Sun H."/>
            <person name="Kurtzman C.P."/>
            <person name="Blackwell M."/>
            <person name="Jeffries T.W."/>
            <person name="Grigoriev I.V."/>
        </authorList>
    </citation>
    <scope>NUCLEOTIDE SEQUENCE [LARGE SCALE GENOMIC DNA]</scope>
    <source>
        <strain evidence="2">NRRL Y-17796</strain>
    </source>
</reference>
<dbReference type="Proteomes" id="UP000095023">
    <property type="component" value="Unassembled WGS sequence"/>
</dbReference>
<dbReference type="EMBL" id="KV453843">
    <property type="protein sequence ID" value="ODV89425.1"/>
    <property type="molecule type" value="Genomic_DNA"/>
</dbReference>
<organism evidence="1 2">
    <name type="scientific">Tortispora caseinolytica NRRL Y-17796</name>
    <dbReference type="NCBI Taxonomy" id="767744"/>
    <lineage>
        <taxon>Eukaryota</taxon>
        <taxon>Fungi</taxon>
        <taxon>Dikarya</taxon>
        <taxon>Ascomycota</taxon>
        <taxon>Saccharomycotina</taxon>
        <taxon>Trigonopsidomycetes</taxon>
        <taxon>Trigonopsidales</taxon>
        <taxon>Trigonopsidaceae</taxon>
        <taxon>Tortispora</taxon>
    </lineage>
</organism>
<sequence>MNRSTRYWLTIMFKASSTLIGLETFAKEETILKLVTRVRIATLGSEVPCFAIPFSTLSQRKGHALGANVM</sequence>